<sequence length="77" mass="9050">MFELFHFGRYPSASNLVIQKDLYFLKDSNTDSDPFIYIDSKEDRIETISKKINTYASNERNSCINTLEEPIYVTIVF</sequence>
<evidence type="ECO:0000313" key="2">
    <source>
        <dbReference type="Proteomes" id="UP000011958"/>
    </source>
</evidence>
<dbReference type="HOGENOM" id="CLU_2639114_0_0_1"/>
<dbReference type="Proteomes" id="UP000011958">
    <property type="component" value="Unassembled WGS sequence"/>
</dbReference>
<comment type="caution">
    <text evidence="1">The sequence shown here is derived from an EMBL/GenBank/DDBJ whole genome shotgun (WGS) entry which is preliminary data.</text>
</comment>
<gene>
    <name evidence="1" type="ORF">PNEG_03009</name>
</gene>
<organism evidence="1 2">
    <name type="scientific">Pneumocystis murina (strain B123)</name>
    <name type="common">Mouse pneumocystis pneumonia agent</name>
    <name type="synonym">Pneumocystis carinii f. sp. muris</name>
    <dbReference type="NCBI Taxonomy" id="1069680"/>
    <lineage>
        <taxon>Eukaryota</taxon>
        <taxon>Fungi</taxon>
        <taxon>Dikarya</taxon>
        <taxon>Ascomycota</taxon>
        <taxon>Taphrinomycotina</taxon>
        <taxon>Pneumocystomycetes</taxon>
        <taxon>Pneumocystaceae</taxon>
        <taxon>Pneumocystis</taxon>
    </lineage>
</organism>
<dbReference type="VEuPathDB" id="FungiDB:PNEG_03009"/>
<evidence type="ECO:0000313" key="1">
    <source>
        <dbReference type="EMBL" id="EMR08528.1"/>
    </source>
</evidence>
<reference evidence="2" key="1">
    <citation type="journal article" date="2016" name="Nat. Commun.">
        <title>Genome analysis of three Pneumocystis species reveals adaptation mechanisms to life exclusively in mammalian hosts.</title>
        <authorList>
            <person name="Ma L."/>
            <person name="Chen Z."/>
            <person name="Huang D.W."/>
            <person name="Kutty G."/>
            <person name="Ishihara M."/>
            <person name="Wang H."/>
            <person name="Abouelleil A."/>
            <person name="Bishop L."/>
            <person name="Davey E."/>
            <person name="Deng R."/>
            <person name="Deng X."/>
            <person name="Fan L."/>
            <person name="Fantoni G."/>
            <person name="Fitzgerald M."/>
            <person name="Gogineni E."/>
            <person name="Goldberg J.M."/>
            <person name="Handley G."/>
            <person name="Hu X."/>
            <person name="Huber C."/>
            <person name="Jiao X."/>
            <person name="Jones K."/>
            <person name="Levin J.Z."/>
            <person name="Liu Y."/>
            <person name="Macdonald P."/>
            <person name="Melnikov A."/>
            <person name="Raley C."/>
            <person name="Sassi M."/>
            <person name="Sherman B.T."/>
            <person name="Song X."/>
            <person name="Sykes S."/>
            <person name="Tran B."/>
            <person name="Walsh L."/>
            <person name="Xia Y."/>
            <person name="Yang J."/>
            <person name="Young S."/>
            <person name="Zeng Q."/>
            <person name="Zheng X."/>
            <person name="Stephens R."/>
            <person name="Nusbaum C."/>
            <person name="Birren B.W."/>
            <person name="Azadi P."/>
            <person name="Lempicki R.A."/>
            <person name="Cuomo C.A."/>
            <person name="Kovacs J.A."/>
        </authorList>
    </citation>
    <scope>NUCLEOTIDE SEQUENCE [LARGE SCALE GENOMIC DNA]</scope>
    <source>
        <strain evidence="2">B123</strain>
    </source>
</reference>
<dbReference type="AlphaFoldDB" id="M7NIU8"/>
<protein>
    <submittedName>
        <fullName evidence="1">Uncharacterized protein</fullName>
    </submittedName>
</protein>
<dbReference type="EMBL" id="AFWA02000015">
    <property type="protein sequence ID" value="EMR08528.1"/>
    <property type="molecule type" value="Genomic_DNA"/>
</dbReference>
<dbReference type="RefSeq" id="XP_007875060.1">
    <property type="nucleotide sequence ID" value="XM_007876869.1"/>
</dbReference>
<accession>M7NIU8</accession>
<keyword evidence="2" id="KW-1185">Reference proteome</keyword>
<dbReference type="GeneID" id="19896696"/>
<name>M7NIU8_PNEMU</name>
<proteinExistence type="predicted"/>